<evidence type="ECO:0000259" key="2">
    <source>
        <dbReference type="PROSITE" id="PS50858"/>
    </source>
</evidence>
<dbReference type="OrthoDB" id="47923at2759"/>
<dbReference type="InterPro" id="IPR035925">
    <property type="entry name" value="BSD_dom_sf"/>
</dbReference>
<evidence type="ECO:0000313" key="4">
    <source>
        <dbReference type="Proteomes" id="UP000030665"/>
    </source>
</evidence>
<reference evidence="3" key="1">
    <citation type="submission" date="2014-01" db="EMBL/GenBank/DDBJ databases">
        <authorList>
            <person name="Aslett M."/>
        </authorList>
    </citation>
    <scope>NUCLEOTIDE SEQUENCE</scope>
</reference>
<keyword evidence="4" id="KW-1185">Reference proteome</keyword>
<dbReference type="EMBL" id="HG806710">
    <property type="protein sequence ID" value="CDW59725.1"/>
    <property type="molecule type" value="Genomic_DNA"/>
</dbReference>
<feature type="domain" description="BSD" evidence="2">
    <location>
        <begin position="162"/>
        <end position="197"/>
    </location>
</feature>
<reference evidence="3" key="2">
    <citation type="submission" date="2014-03" db="EMBL/GenBank/DDBJ databases">
        <title>The whipworm genome and dual-species transcriptomics of an intimate host-pathogen interaction.</title>
        <authorList>
            <person name="Foth B.J."/>
            <person name="Tsai I.J."/>
            <person name="Reid A.J."/>
            <person name="Bancroft A.J."/>
            <person name="Nichol S."/>
            <person name="Tracey A."/>
            <person name="Holroyd N."/>
            <person name="Cotton J.A."/>
            <person name="Stanley E.J."/>
            <person name="Zarowiecki M."/>
            <person name="Liu J.Z."/>
            <person name="Huckvale T."/>
            <person name="Cooper P.J."/>
            <person name="Grencis R.K."/>
            <person name="Berriman M."/>
        </authorList>
    </citation>
    <scope>NUCLEOTIDE SEQUENCE [LARGE SCALE GENOMIC DNA]</scope>
</reference>
<dbReference type="STRING" id="36087.A0A077ZM67"/>
<dbReference type="Pfam" id="PF03909">
    <property type="entry name" value="BSD"/>
    <property type="match status" value="1"/>
</dbReference>
<dbReference type="PROSITE" id="PS50858">
    <property type="entry name" value="BSD"/>
    <property type="match status" value="1"/>
</dbReference>
<sequence length="217" mass="24204">MEVSSTNNSKPEQVIEQPGESVLESNAKPERPKSHFFPSFSTLLNNLKSGTGSLSVLLVNLLCSVYFAEEIIAGANKLIKDTENTALNSFSLEQQKFIQQQSAEQIVAQSVPPWTGCKDEYSVKRQCLSLSSVEDNLLREPPAGCDFSFDFSAYLPQAFGALEADPKLQQLRFTLVPKKISEETFWRNYFFRVSLIRKAAEREEVAAGENSGTFSFV</sequence>
<dbReference type="GO" id="GO:0005634">
    <property type="term" value="C:nucleus"/>
    <property type="evidence" value="ECO:0007669"/>
    <property type="project" value="TreeGrafter"/>
</dbReference>
<dbReference type="InterPro" id="IPR005607">
    <property type="entry name" value="BSD_dom"/>
</dbReference>
<evidence type="ECO:0000256" key="1">
    <source>
        <dbReference type="SAM" id="MobiDB-lite"/>
    </source>
</evidence>
<dbReference type="Proteomes" id="UP000030665">
    <property type="component" value="Unassembled WGS sequence"/>
</dbReference>
<protein>
    <submittedName>
        <fullName evidence="3">Synapse associated protein 1</fullName>
    </submittedName>
</protein>
<dbReference type="GO" id="GO:0048172">
    <property type="term" value="P:regulation of short-term neuronal synaptic plasticity"/>
    <property type="evidence" value="ECO:0007669"/>
    <property type="project" value="TreeGrafter"/>
</dbReference>
<dbReference type="AlphaFoldDB" id="A0A077ZM67"/>
<accession>A0A077ZM67</accession>
<proteinExistence type="predicted"/>
<dbReference type="SUPFAM" id="SSF140383">
    <property type="entry name" value="BSD domain-like"/>
    <property type="match status" value="1"/>
</dbReference>
<dbReference type="GO" id="GO:0038203">
    <property type="term" value="P:TORC2 signaling"/>
    <property type="evidence" value="ECO:0007669"/>
    <property type="project" value="TreeGrafter"/>
</dbReference>
<dbReference type="PANTHER" id="PTHR16019">
    <property type="entry name" value="SYNAPSE-ASSOCIATED PROTEIN"/>
    <property type="match status" value="1"/>
</dbReference>
<evidence type="ECO:0000313" key="3">
    <source>
        <dbReference type="EMBL" id="CDW59725.1"/>
    </source>
</evidence>
<dbReference type="SMART" id="SM00751">
    <property type="entry name" value="BSD"/>
    <property type="match status" value="1"/>
</dbReference>
<gene>
    <name evidence="3" type="ORF">TTRE_0000806501</name>
</gene>
<dbReference type="GO" id="GO:0005794">
    <property type="term" value="C:Golgi apparatus"/>
    <property type="evidence" value="ECO:0007669"/>
    <property type="project" value="TreeGrafter"/>
</dbReference>
<organism evidence="3 4">
    <name type="scientific">Trichuris trichiura</name>
    <name type="common">Whipworm</name>
    <name type="synonym">Trichocephalus trichiurus</name>
    <dbReference type="NCBI Taxonomy" id="36087"/>
    <lineage>
        <taxon>Eukaryota</taxon>
        <taxon>Metazoa</taxon>
        <taxon>Ecdysozoa</taxon>
        <taxon>Nematoda</taxon>
        <taxon>Enoplea</taxon>
        <taxon>Dorylaimia</taxon>
        <taxon>Trichinellida</taxon>
        <taxon>Trichuridae</taxon>
        <taxon>Trichuris</taxon>
    </lineage>
</organism>
<dbReference type="PANTHER" id="PTHR16019:SF6">
    <property type="entry name" value="SYNAPSE-ASSOCIATED PROTEIN 1"/>
    <property type="match status" value="1"/>
</dbReference>
<feature type="region of interest" description="Disordered" evidence="1">
    <location>
        <begin position="1"/>
        <end position="31"/>
    </location>
</feature>
<name>A0A077ZM67_TRITR</name>
<dbReference type="Gene3D" id="1.10.3970.10">
    <property type="entry name" value="BSD domain"/>
    <property type="match status" value="1"/>
</dbReference>
<feature type="compositionally biased region" description="Polar residues" evidence="1">
    <location>
        <begin position="1"/>
        <end position="11"/>
    </location>
</feature>
<dbReference type="InterPro" id="IPR051494">
    <property type="entry name" value="BSD_domain-containing"/>
</dbReference>